<evidence type="ECO:0000313" key="2">
    <source>
        <dbReference type="EMBL" id="MBL0427399.1"/>
    </source>
</evidence>
<sequence length="281" mass="29846">MRLHSCLAASLLACTCAQAAPRVTVELLPQAEVAGDGVALGQIAHLRSSELALMRQLVHLPIGRVPRDGQPAFVRRESLARWVQRETGLGEGELAWQGPELVRVNRATRQVRGSELAQAATEALRAWLAQHGWGAQLRVARAPHDLAVPAGEVQFRPRPMGDAALRNRMLVWVEVWCEGAFVRAVPVPLEIEATLLAGSPAAAPASAAPPLERSPAAQAQVLVERGGWATLRSSDGVVSLESKVTVLQDGRAGEHVRVRAPGGGGIVFARVVGPAQLELAP</sequence>
<proteinExistence type="predicted"/>
<feature type="signal peptide" evidence="1">
    <location>
        <begin position="1"/>
        <end position="19"/>
    </location>
</feature>
<accession>A0ABS1JSZ9</accession>
<comment type="caution">
    <text evidence="2">The sequence shown here is derived from an EMBL/GenBank/DDBJ whole genome shotgun (WGS) entry which is preliminary data.</text>
</comment>
<evidence type="ECO:0000256" key="1">
    <source>
        <dbReference type="SAM" id="SignalP"/>
    </source>
</evidence>
<protein>
    <recommendedName>
        <fullName evidence="4">Flagella basal body P-ring formation protein FlgA C-terminal domain-containing protein</fullName>
    </recommendedName>
</protein>
<evidence type="ECO:0008006" key="4">
    <source>
        <dbReference type="Google" id="ProtNLM"/>
    </source>
</evidence>
<feature type="chain" id="PRO_5047131886" description="Flagella basal body P-ring formation protein FlgA C-terminal domain-containing protein" evidence="1">
    <location>
        <begin position="20"/>
        <end position="281"/>
    </location>
</feature>
<keyword evidence="3" id="KW-1185">Reference proteome</keyword>
<gene>
    <name evidence="2" type="ORF">JI746_19965</name>
</gene>
<dbReference type="RefSeq" id="WP_201692024.1">
    <property type="nucleotide sequence ID" value="NZ_JAEQND010000011.1"/>
</dbReference>
<dbReference type="Proteomes" id="UP000622707">
    <property type="component" value="Unassembled WGS sequence"/>
</dbReference>
<name>A0ABS1JSZ9_9BURK</name>
<evidence type="ECO:0000313" key="3">
    <source>
        <dbReference type="Proteomes" id="UP000622707"/>
    </source>
</evidence>
<dbReference type="Gene3D" id="2.30.30.760">
    <property type="match status" value="1"/>
</dbReference>
<reference evidence="2 3" key="1">
    <citation type="journal article" date="2017" name="Int. J. Syst. Evol. Microbiol.">
        <title>Ramlibacter alkalitolerans sp. nov., alkali-tolerant bacterium isolated from soil of ginseng.</title>
        <authorList>
            <person name="Lee D.H."/>
            <person name="Cha C.J."/>
        </authorList>
    </citation>
    <scope>NUCLEOTIDE SEQUENCE [LARGE SCALE GENOMIC DNA]</scope>
    <source>
        <strain evidence="2 3">KACC 19305</strain>
    </source>
</reference>
<organism evidence="2 3">
    <name type="scientific">Ramlibacter alkalitolerans</name>
    <dbReference type="NCBI Taxonomy" id="2039631"/>
    <lineage>
        <taxon>Bacteria</taxon>
        <taxon>Pseudomonadati</taxon>
        <taxon>Pseudomonadota</taxon>
        <taxon>Betaproteobacteria</taxon>
        <taxon>Burkholderiales</taxon>
        <taxon>Comamonadaceae</taxon>
        <taxon>Ramlibacter</taxon>
    </lineage>
</organism>
<keyword evidence="1" id="KW-0732">Signal</keyword>
<dbReference type="EMBL" id="JAEQND010000011">
    <property type="protein sequence ID" value="MBL0427399.1"/>
    <property type="molecule type" value="Genomic_DNA"/>
</dbReference>